<evidence type="ECO:0000256" key="5">
    <source>
        <dbReference type="ARBA" id="ARBA00023143"/>
    </source>
</evidence>
<evidence type="ECO:0000256" key="3">
    <source>
        <dbReference type="ARBA" id="ARBA00005709"/>
    </source>
</evidence>
<organism evidence="7 8">
    <name type="scientific">Pantoea latae</name>
    <dbReference type="NCBI Taxonomy" id="1964541"/>
    <lineage>
        <taxon>Bacteria</taxon>
        <taxon>Pseudomonadati</taxon>
        <taxon>Pseudomonadota</taxon>
        <taxon>Gammaproteobacteria</taxon>
        <taxon>Enterobacterales</taxon>
        <taxon>Erwiniaceae</taxon>
        <taxon>Pantoea</taxon>
    </lineage>
</organism>
<protein>
    <submittedName>
        <fullName evidence="7">Flagellar hook-associated protein 3</fullName>
    </submittedName>
</protein>
<sequence>MRISTYYMYQHNIDTLSQAMTSGNDIYTRLSAGQTLLKPSDDPAGASEAVSWQTALADMDQYDTARTYAQDALSQEDNTLSSITNLLTGNLSETIVAGGNGAYSDQDRQALATTLSGIRSSLRDLGNSRNSSGRYLFSGYKTGTEPFAQDGSYHGGDTAMTQKVSDSVTMQVGDTGQALFMSGSDDDLLASIDKAIDALNKPVASDEDRQSLKETLDSVNKSVKNNIDNLGKIQAQVGTSLQQLESLGFSAATQKITLESRLQQTVGSDPDTQISLISQSKMAEFALSSSMTVFQTMQKMSLFNFVS</sequence>
<keyword evidence="7" id="KW-0282">Flagellum</keyword>
<dbReference type="OrthoDB" id="9768249at2"/>
<dbReference type="Proteomes" id="UP000192769">
    <property type="component" value="Unassembled WGS sequence"/>
</dbReference>
<dbReference type="EMBL" id="MWUE01000007">
    <property type="protein sequence ID" value="OQP35419.1"/>
    <property type="molecule type" value="Genomic_DNA"/>
</dbReference>
<name>A0A1V9DNJ4_9GAMM</name>
<dbReference type="Gene3D" id="1.20.1330.10">
    <property type="entry name" value="f41 fragment of flagellin, N-terminal domain"/>
    <property type="match status" value="1"/>
</dbReference>
<keyword evidence="7" id="KW-0966">Cell projection</keyword>
<feature type="domain" description="Flagellin N-terminal" evidence="6">
    <location>
        <begin position="3"/>
        <end position="142"/>
    </location>
</feature>
<dbReference type="PANTHER" id="PTHR42792:SF1">
    <property type="entry name" value="FLAGELLAR HOOK-ASSOCIATED PROTEIN 3"/>
    <property type="match status" value="1"/>
</dbReference>
<evidence type="ECO:0000256" key="2">
    <source>
        <dbReference type="ARBA" id="ARBA00004613"/>
    </source>
</evidence>
<dbReference type="GO" id="GO:0009424">
    <property type="term" value="C:bacterial-type flagellum hook"/>
    <property type="evidence" value="ECO:0007669"/>
    <property type="project" value="InterPro"/>
</dbReference>
<proteinExistence type="inferred from homology"/>
<dbReference type="AlphaFoldDB" id="A0A1V9DNJ4"/>
<dbReference type="GO" id="GO:0005576">
    <property type="term" value="C:extracellular region"/>
    <property type="evidence" value="ECO:0007669"/>
    <property type="project" value="UniProtKB-SubCell"/>
</dbReference>
<accession>A0A1V9DNJ4</accession>
<dbReference type="InterPro" id="IPR001492">
    <property type="entry name" value="Flagellin"/>
</dbReference>
<evidence type="ECO:0000259" key="6">
    <source>
        <dbReference type="Pfam" id="PF00669"/>
    </source>
</evidence>
<dbReference type="PANTHER" id="PTHR42792">
    <property type="entry name" value="FLAGELLIN"/>
    <property type="match status" value="1"/>
</dbReference>
<keyword evidence="7" id="KW-0969">Cilium</keyword>
<keyword evidence="4" id="KW-0964">Secreted</keyword>
<dbReference type="NCBIfam" id="TIGR02550">
    <property type="entry name" value="flagell_flgL"/>
    <property type="match status" value="1"/>
</dbReference>
<evidence type="ECO:0000256" key="1">
    <source>
        <dbReference type="ARBA" id="ARBA00004365"/>
    </source>
</evidence>
<dbReference type="RefSeq" id="WP_081137095.1">
    <property type="nucleotide sequence ID" value="NZ_MWUE01000007.1"/>
</dbReference>
<keyword evidence="5" id="KW-0975">Bacterial flagellum</keyword>
<gene>
    <name evidence="7" type="ORF">B2J69_05345</name>
</gene>
<evidence type="ECO:0000313" key="8">
    <source>
        <dbReference type="Proteomes" id="UP000192769"/>
    </source>
</evidence>
<dbReference type="InterPro" id="IPR001029">
    <property type="entry name" value="Flagellin_N"/>
</dbReference>
<dbReference type="GO" id="GO:0071973">
    <property type="term" value="P:bacterial-type flagellum-dependent cell motility"/>
    <property type="evidence" value="ECO:0007669"/>
    <property type="project" value="InterPro"/>
</dbReference>
<keyword evidence="8" id="KW-1185">Reference proteome</keyword>
<dbReference type="InterPro" id="IPR013384">
    <property type="entry name" value="Flagell_FlgL"/>
</dbReference>
<evidence type="ECO:0000313" key="7">
    <source>
        <dbReference type="EMBL" id="OQP35419.1"/>
    </source>
</evidence>
<evidence type="ECO:0000256" key="4">
    <source>
        <dbReference type="ARBA" id="ARBA00022525"/>
    </source>
</evidence>
<comment type="subcellular location">
    <subcellularLocation>
        <location evidence="1">Bacterial flagellum</location>
    </subcellularLocation>
    <subcellularLocation>
        <location evidence="2">Secreted</location>
    </subcellularLocation>
</comment>
<dbReference type="GO" id="GO:0005198">
    <property type="term" value="F:structural molecule activity"/>
    <property type="evidence" value="ECO:0007669"/>
    <property type="project" value="InterPro"/>
</dbReference>
<reference evidence="7 8" key="1">
    <citation type="submission" date="2017-02" db="EMBL/GenBank/DDBJ databases">
        <title>Whole genome shotgun sequence of Pantoea agglomerans strain AS1 isolated from a cycad, Zamia floridana in Central Florida, USA.</title>
        <authorList>
            <person name="Lata P."/>
            <person name="Govindarajan S."/>
            <person name="Qi F."/>
            <person name="Li J.-L."/>
            <person name="Maurya S.K."/>
            <person name="Sahoo M.K."/>
        </authorList>
    </citation>
    <scope>NUCLEOTIDE SEQUENCE [LARGE SCALE GENOMIC DNA]</scope>
    <source>
        <strain evidence="7 8">AS1</strain>
    </source>
</reference>
<dbReference type="SUPFAM" id="SSF64518">
    <property type="entry name" value="Phase 1 flagellin"/>
    <property type="match status" value="1"/>
</dbReference>
<comment type="similarity">
    <text evidence="3">Belongs to the bacterial flagellin family.</text>
</comment>
<dbReference type="Pfam" id="PF00669">
    <property type="entry name" value="Flagellin_N"/>
    <property type="match status" value="1"/>
</dbReference>
<comment type="caution">
    <text evidence="7">The sequence shown here is derived from an EMBL/GenBank/DDBJ whole genome shotgun (WGS) entry which is preliminary data.</text>
</comment>